<reference evidence="2" key="1">
    <citation type="submission" date="2022-11" db="EMBL/GenBank/DDBJ databases">
        <title>Pseudomonas triclosanedens sp. nov., a triclosan degrader isolated from activated sludge.</title>
        <authorList>
            <person name="Yin Y."/>
            <person name="Lu Z."/>
        </authorList>
    </citation>
    <scope>NUCLEOTIDE SEQUENCE</scope>
    <source>
        <strain evidence="2">ZM23</strain>
    </source>
</reference>
<dbReference type="NCBIfam" id="NF001238">
    <property type="entry name" value="PRK00211.1"/>
    <property type="match status" value="1"/>
</dbReference>
<protein>
    <submittedName>
        <fullName evidence="2">Sulfurtransferase complex subunit TusC</fullName>
        <ecNumber evidence="2">2.8.1.-</ecNumber>
    </submittedName>
</protein>
<keyword evidence="3" id="KW-1185">Reference proteome</keyword>
<evidence type="ECO:0000313" key="3">
    <source>
        <dbReference type="Proteomes" id="UP001163624"/>
    </source>
</evidence>
<dbReference type="Gene3D" id="3.40.1260.10">
    <property type="entry name" value="DsrEFH-like"/>
    <property type="match status" value="1"/>
</dbReference>
<evidence type="ECO:0000256" key="1">
    <source>
        <dbReference type="ARBA" id="ARBA00005996"/>
    </source>
</evidence>
<proteinExistence type="inferred from homology"/>
<organism evidence="2 3">
    <name type="scientific">Pseudomonas triclosanedens</name>
    <dbReference type="NCBI Taxonomy" id="2961893"/>
    <lineage>
        <taxon>Bacteria</taxon>
        <taxon>Pseudomonadati</taxon>
        <taxon>Pseudomonadota</taxon>
        <taxon>Gammaproteobacteria</taxon>
        <taxon>Pseudomonadales</taxon>
        <taxon>Pseudomonadaceae</taxon>
        <taxon>Pseudomonas</taxon>
    </lineage>
</organism>
<sequence>MARSLLIISRHAPWAGPAAREALDIALAGGAFDLPISMLFLDDGVFQLAPDQRPQTLEQKDLQANLQALPLFGVDALYVSQRSLGERGLDASGLTLPVQALDADALRDLLETHDQVITI</sequence>
<dbReference type="NCBIfam" id="TIGR03010">
    <property type="entry name" value="sulf_tusC_dsrF"/>
    <property type="match status" value="1"/>
</dbReference>
<accession>A0ABY6ZRD7</accession>
<comment type="similarity">
    <text evidence="1">Belongs to the DsrF/TusC family.</text>
</comment>
<gene>
    <name evidence="2" type="primary">tusC</name>
    <name evidence="2" type="ORF">OU419_17020</name>
</gene>
<dbReference type="SUPFAM" id="SSF75169">
    <property type="entry name" value="DsrEFH-like"/>
    <property type="match status" value="1"/>
</dbReference>
<dbReference type="RefSeq" id="WP_254473610.1">
    <property type="nucleotide sequence ID" value="NZ_CP113432.1"/>
</dbReference>
<name>A0ABY6ZRD7_9PSED</name>
<evidence type="ECO:0000313" key="2">
    <source>
        <dbReference type="EMBL" id="WAI47477.1"/>
    </source>
</evidence>
<dbReference type="Proteomes" id="UP001163624">
    <property type="component" value="Chromosome"/>
</dbReference>
<dbReference type="InterPro" id="IPR027396">
    <property type="entry name" value="DsrEFH-like"/>
</dbReference>
<dbReference type="PANTHER" id="PTHR38780:SF1">
    <property type="entry name" value="PROTEIN TUSC"/>
    <property type="match status" value="1"/>
</dbReference>
<dbReference type="Pfam" id="PF02635">
    <property type="entry name" value="DsrE"/>
    <property type="match status" value="1"/>
</dbReference>
<dbReference type="EMBL" id="CP113432">
    <property type="protein sequence ID" value="WAI47477.1"/>
    <property type="molecule type" value="Genomic_DNA"/>
</dbReference>
<dbReference type="InterPro" id="IPR017462">
    <property type="entry name" value="Sulphur_relay_TusC/DsrF"/>
</dbReference>
<dbReference type="InterPro" id="IPR003787">
    <property type="entry name" value="Sulphur_relay_DsrE/F-like"/>
</dbReference>
<keyword evidence="2" id="KW-0808">Transferase</keyword>
<dbReference type="EC" id="2.8.1.-" evidence="2"/>
<dbReference type="GO" id="GO:0016740">
    <property type="term" value="F:transferase activity"/>
    <property type="evidence" value="ECO:0007669"/>
    <property type="project" value="UniProtKB-KW"/>
</dbReference>
<dbReference type="PANTHER" id="PTHR38780">
    <property type="entry name" value="PROTEIN TUSC"/>
    <property type="match status" value="1"/>
</dbReference>